<name>A0A3P7PNM6_DRAME</name>
<keyword evidence="5" id="KW-0862">Zinc</keyword>
<dbReference type="EMBL" id="UYYG01001164">
    <property type="protein sequence ID" value="VDN57994.1"/>
    <property type="molecule type" value="Genomic_DNA"/>
</dbReference>
<dbReference type="InterPro" id="IPR013087">
    <property type="entry name" value="Znf_C2H2_type"/>
</dbReference>
<keyword evidence="7" id="KW-0539">Nucleus</keyword>
<dbReference type="SUPFAM" id="SSF57667">
    <property type="entry name" value="beta-beta-alpha zinc fingers"/>
    <property type="match status" value="2"/>
</dbReference>
<keyword evidence="2" id="KW-0479">Metal-binding</keyword>
<sequence>MKKLQITKYQFLAYRYFWQPSLFLPPAMPSSLIQAPTLFCSICLQMFTNFVDLSLHINVHHRPMNNPIHMVENSLIKDETITERTKKARNTSTTSISPSCICRICGKKFSRNWLLEGHIRTHTGEKPFKCTICTKAFADKSNLRAHIQTHSSKPYCCERCGKCFALKSYLTKHEESTCIKSNKNKLKSSN</sequence>
<protein>
    <recommendedName>
        <fullName evidence="10">C2H2-type domain-containing protein</fullName>
    </recommendedName>
</protein>
<feature type="domain" description="C2H2-type" evidence="10">
    <location>
        <begin position="128"/>
        <end position="155"/>
    </location>
</feature>
<evidence type="ECO:0000256" key="1">
    <source>
        <dbReference type="ARBA" id="ARBA00004123"/>
    </source>
</evidence>
<dbReference type="Gene3D" id="3.30.160.60">
    <property type="entry name" value="Classic Zinc Finger"/>
    <property type="match status" value="3"/>
</dbReference>
<dbReference type="GO" id="GO:0000978">
    <property type="term" value="F:RNA polymerase II cis-regulatory region sequence-specific DNA binding"/>
    <property type="evidence" value="ECO:0007669"/>
    <property type="project" value="TreeGrafter"/>
</dbReference>
<dbReference type="OrthoDB" id="5428132at2759"/>
<evidence type="ECO:0000259" key="10">
    <source>
        <dbReference type="PROSITE" id="PS50157"/>
    </source>
</evidence>
<evidence type="ECO:0000256" key="9">
    <source>
        <dbReference type="PROSITE-ProRule" id="PRU00042"/>
    </source>
</evidence>
<accession>A0A3P7PNM6</accession>
<evidence type="ECO:0000256" key="5">
    <source>
        <dbReference type="ARBA" id="ARBA00022833"/>
    </source>
</evidence>
<evidence type="ECO:0000256" key="3">
    <source>
        <dbReference type="ARBA" id="ARBA00022737"/>
    </source>
</evidence>
<dbReference type="Proteomes" id="UP000274756">
    <property type="component" value="Unassembled WGS sequence"/>
</dbReference>
<keyword evidence="4 9" id="KW-0863">Zinc-finger</keyword>
<dbReference type="SMART" id="SM00355">
    <property type="entry name" value="ZnF_C2H2"/>
    <property type="match status" value="4"/>
</dbReference>
<feature type="domain" description="C2H2-type" evidence="10">
    <location>
        <begin position="155"/>
        <end position="185"/>
    </location>
</feature>
<gene>
    <name evidence="11" type="ORF">DME_LOCUS7967</name>
</gene>
<keyword evidence="6" id="KW-0238">DNA-binding</keyword>
<evidence type="ECO:0000256" key="2">
    <source>
        <dbReference type="ARBA" id="ARBA00022723"/>
    </source>
</evidence>
<dbReference type="AlphaFoldDB" id="A0A3P7PNM6"/>
<dbReference type="FunFam" id="3.30.160.60:FF:000340">
    <property type="entry name" value="zinc finger protein 473 isoform X1"/>
    <property type="match status" value="1"/>
</dbReference>
<dbReference type="STRING" id="318479.A0A3P7PNM6"/>
<dbReference type="FunFam" id="3.30.160.60:FF:000260">
    <property type="entry name" value="Spalt-like transcription factor 1"/>
    <property type="match status" value="1"/>
</dbReference>
<dbReference type="GO" id="GO:0000981">
    <property type="term" value="F:DNA-binding transcription factor activity, RNA polymerase II-specific"/>
    <property type="evidence" value="ECO:0007669"/>
    <property type="project" value="TreeGrafter"/>
</dbReference>
<evidence type="ECO:0000313" key="11">
    <source>
        <dbReference type="EMBL" id="VDN57994.1"/>
    </source>
</evidence>
<dbReference type="PANTHER" id="PTHR24388">
    <property type="entry name" value="ZINC FINGER PROTEIN"/>
    <property type="match status" value="1"/>
</dbReference>
<comment type="subcellular location">
    <subcellularLocation>
        <location evidence="1">Nucleus</location>
    </subcellularLocation>
</comment>
<evidence type="ECO:0000256" key="6">
    <source>
        <dbReference type="ARBA" id="ARBA00023125"/>
    </source>
</evidence>
<evidence type="ECO:0000256" key="8">
    <source>
        <dbReference type="ARBA" id="ARBA00037948"/>
    </source>
</evidence>
<comment type="similarity">
    <text evidence="8">Belongs to the snail C2H2-type zinc-finger protein family.</text>
</comment>
<evidence type="ECO:0000313" key="12">
    <source>
        <dbReference type="Proteomes" id="UP000274756"/>
    </source>
</evidence>
<dbReference type="InterPro" id="IPR050527">
    <property type="entry name" value="Snail/Krueppel_Znf"/>
</dbReference>
<dbReference type="GO" id="GO:0005634">
    <property type="term" value="C:nucleus"/>
    <property type="evidence" value="ECO:0007669"/>
    <property type="project" value="UniProtKB-SubCell"/>
</dbReference>
<dbReference type="GO" id="GO:0008270">
    <property type="term" value="F:zinc ion binding"/>
    <property type="evidence" value="ECO:0007669"/>
    <property type="project" value="UniProtKB-KW"/>
</dbReference>
<dbReference type="PANTHER" id="PTHR24388:SF100">
    <property type="entry name" value="ZINC FINGER PROTEIN 423"/>
    <property type="match status" value="1"/>
</dbReference>
<feature type="domain" description="C2H2-type" evidence="10">
    <location>
        <begin position="100"/>
        <end position="127"/>
    </location>
</feature>
<reference evidence="11 12" key="1">
    <citation type="submission" date="2018-11" db="EMBL/GenBank/DDBJ databases">
        <authorList>
            <consortium name="Pathogen Informatics"/>
        </authorList>
    </citation>
    <scope>NUCLEOTIDE SEQUENCE [LARGE SCALE GENOMIC DNA]</scope>
</reference>
<dbReference type="FunFam" id="3.30.160.60:FF:000043">
    <property type="entry name" value="Scratch family zinc finger 2"/>
    <property type="match status" value="1"/>
</dbReference>
<evidence type="ECO:0000256" key="4">
    <source>
        <dbReference type="ARBA" id="ARBA00022771"/>
    </source>
</evidence>
<proteinExistence type="inferred from homology"/>
<keyword evidence="3" id="KW-0677">Repeat</keyword>
<dbReference type="InterPro" id="IPR036236">
    <property type="entry name" value="Znf_C2H2_sf"/>
</dbReference>
<evidence type="ECO:0000256" key="7">
    <source>
        <dbReference type="ARBA" id="ARBA00023242"/>
    </source>
</evidence>
<keyword evidence="12" id="KW-1185">Reference proteome</keyword>
<organism evidence="11 12">
    <name type="scientific">Dracunculus medinensis</name>
    <name type="common">Guinea worm</name>
    <dbReference type="NCBI Taxonomy" id="318479"/>
    <lineage>
        <taxon>Eukaryota</taxon>
        <taxon>Metazoa</taxon>
        <taxon>Ecdysozoa</taxon>
        <taxon>Nematoda</taxon>
        <taxon>Chromadorea</taxon>
        <taxon>Rhabditida</taxon>
        <taxon>Spirurina</taxon>
        <taxon>Dracunculoidea</taxon>
        <taxon>Dracunculidae</taxon>
        <taxon>Dracunculus</taxon>
    </lineage>
</organism>
<dbReference type="PROSITE" id="PS00028">
    <property type="entry name" value="ZINC_FINGER_C2H2_1"/>
    <property type="match status" value="2"/>
</dbReference>
<dbReference type="Pfam" id="PF00096">
    <property type="entry name" value="zf-C2H2"/>
    <property type="match status" value="2"/>
</dbReference>
<dbReference type="PROSITE" id="PS50157">
    <property type="entry name" value="ZINC_FINGER_C2H2_2"/>
    <property type="match status" value="3"/>
</dbReference>